<dbReference type="PROSITE" id="PS00372">
    <property type="entry name" value="PTS_EIIA_TYPE_2_HIS"/>
    <property type="match status" value="1"/>
</dbReference>
<dbReference type="OrthoDB" id="9775217at2"/>
<dbReference type="eggNOG" id="COG1762">
    <property type="taxonomic scope" value="Bacteria"/>
</dbReference>
<evidence type="ECO:0000256" key="1">
    <source>
        <dbReference type="ARBA" id="ARBA00000877"/>
    </source>
</evidence>
<keyword evidence="2" id="KW-0808">Transferase</keyword>
<dbReference type="InterPro" id="IPR014499">
    <property type="entry name" value="DAC_DacZ"/>
</dbReference>
<dbReference type="PROSITE" id="PS51794">
    <property type="entry name" value="DAC"/>
    <property type="match status" value="1"/>
</dbReference>
<dbReference type="CDD" id="cd00211">
    <property type="entry name" value="PTS_IIA_fru"/>
    <property type="match status" value="1"/>
</dbReference>
<dbReference type="InterPro" id="IPR050338">
    <property type="entry name" value="DisA"/>
</dbReference>
<dbReference type="HAMAP" id="MF_00840">
    <property type="entry name" value="DacZ"/>
    <property type="match status" value="1"/>
</dbReference>
<dbReference type="EMBL" id="CP002116">
    <property type="protein sequence ID" value="ADK80449.1"/>
    <property type="molecule type" value="Genomic_DNA"/>
</dbReference>
<keyword evidence="4" id="KW-0547">Nucleotide-binding</keyword>
<dbReference type="RefSeq" id="WP_013253913.1">
    <property type="nucleotide sequence ID" value="NC_014364.1"/>
</dbReference>
<gene>
    <name evidence="8" type="ordered locus">Spirs_1322</name>
</gene>
<dbReference type="GO" id="GO:0004016">
    <property type="term" value="F:adenylate cyclase activity"/>
    <property type="evidence" value="ECO:0007669"/>
    <property type="project" value="TreeGrafter"/>
</dbReference>
<dbReference type="PROSITE" id="PS51094">
    <property type="entry name" value="PTS_EIIA_TYPE_2"/>
    <property type="match status" value="1"/>
</dbReference>
<sequence length="444" mass="48793">MTSFGRMLDTDRILIIKADRLIDKKELLSLLCERISKAWDIVGSEQLLTLVHKREETFSTRLGPMLAVPHAVIPGGEENRMAAAVIPNGVEWDSDTDHPVRLVFLLVGGQEDHLKLLSELAAALQDETFLLRLTTATSPKAFLSVFRRRDEGPVHPFVHRHRDLSAAIFEQALRLRDAVDGARIILHADALGDGEYIDELIRGKNVLVVSGGETLFDASFLERYRPIIMPFRGIRRSIHVQFILLYLLGRGVIGEDDLIVNAYGKPGSGFLDSIRLSHLKRELNLPFSSQSGAFPTDLELSTFARVLQLASQLAAEGREGKPVGTLFVVGDQAGVYPYTRQMIVNPFHGYADSDKNILDPSIEETVKEYAKIDGAFIIRGDGTILSAGTFLSGQPTADEMQSGLGARHAAAQGITAVSKALAIAISESTRKVTVFQSGRRVMEL</sequence>
<dbReference type="Pfam" id="PF02457">
    <property type="entry name" value="DAC"/>
    <property type="match status" value="1"/>
</dbReference>
<feature type="domain" description="DAC" evidence="7">
    <location>
        <begin position="287"/>
        <end position="444"/>
    </location>
</feature>
<dbReference type="STRING" id="573413.Spirs_1322"/>
<evidence type="ECO:0000259" key="6">
    <source>
        <dbReference type="PROSITE" id="PS51094"/>
    </source>
</evidence>
<dbReference type="GO" id="GO:0005524">
    <property type="term" value="F:ATP binding"/>
    <property type="evidence" value="ECO:0007669"/>
    <property type="project" value="UniProtKB-KW"/>
</dbReference>
<keyword evidence="3" id="KW-0548">Nucleotidyltransferase</keyword>
<name>E1R427_SEDSS</name>
<dbReference type="Proteomes" id="UP000002318">
    <property type="component" value="Chromosome"/>
</dbReference>
<dbReference type="InterPro" id="IPR002178">
    <property type="entry name" value="PTS_EIIA_type-2_dom"/>
</dbReference>
<keyword evidence="9" id="KW-1185">Reference proteome</keyword>
<evidence type="ECO:0008006" key="10">
    <source>
        <dbReference type="Google" id="ProtNLM"/>
    </source>
</evidence>
<proteinExistence type="inferred from homology"/>
<accession>E1R427</accession>
<reference evidence="8 9" key="1">
    <citation type="journal article" date="2010" name="Stand. Genomic Sci.">
        <title>Complete genome sequence of Spirochaeta smaragdinae type strain (SEBR 4228).</title>
        <authorList>
            <person name="Mavromatis K."/>
            <person name="Yasawong M."/>
            <person name="Chertkov O."/>
            <person name="Lapidus A."/>
            <person name="Lucas S."/>
            <person name="Nolan M."/>
            <person name="Del Rio T.G."/>
            <person name="Tice H."/>
            <person name="Cheng J.F."/>
            <person name="Pitluck S."/>
            <person name="Liolios K."/>
            <person name="Ivanova N."/>
            <person name="Tapia R."/>
            <person name="Han C."/>
            <person name="Bruce D."/>
            <person name="Goodwin L."/>
            <person name="Pati A."/>
            <person name="Chen A."/>
            <person name="Palaniappan K."/>
            <person name="Land M."/>
            <person name="Hauser L."/>
            <person name="Chang Y.J."/>
            <person name="Jeffries C.D."/>
            <person name="Detter J.C."/>
            <person name="Rohde M."/>
            <person name="Brambilla E."/>
            <person name="Spring S."/>
            <person name="Goker M."/>
            <person name="Sikorski J."/>
            <person name="Woyke T."/>
            <person name="Bristow J."/>
            <person name="Eisen J.A."/>
            <person name="Markowitz V."/>
            <person name="Hugenholtz P."/>
            <person name="Klenk H.P."/>
            <person name="Kyrpides N.C."/>
        </authorList>
    </citation>
    <scope>NUCLEOTIDE SEQUENCE [LARGE SCALE GENOMIC DNA]</scope>
    <source>
        <strain evidence="9">DSM 11293 / JCM 15392 / SEBR 4228</strain>
    </source>
</reference>
<dbReference type="InterPro" id="IPR003390">
    <property type="entry name" value="DNA_integrity_scan_DisA_N"/>
</dbReference>
<dbReference type="HOGENOM" id="CLU_616638_0_0_12"/>
<feature type="domain" description="PTS EIIA type-2" evidence="6">
    <location>
        <begin position="6"/>
        <end position="149"/>
    </location>
</feature>
<dbReference type="Gene3D" id="3.40.1700.10">
    <property type="entry name" value="DNA integrity scanning protein, DisA, N-terminal domain"/>
    <property type="match status" value="1"/>
</dbReference>
<dbReference type="SUPFAM" id="SSF55804">
    <property type="entry name" value="Phoshotransferase/anion transport protein"/>
    <property type="match status" value="1"/>
</dbReference>
<evidence type="ECO:0000256" key="5">
    <source>
        <dbReference type="ARBA" id="ARBA00022840"/>
    </source>
</evidence>
<evidence type="ECO:0000256" key="3">
    <source>
        <dbReference type="ARBA" id="ARBA00022695"/>
    </source>
</evidence>
<dbReference type="AlphaFoldDB" id="E1R427"/>
<dbReference type="PANTHER" id="PTHR34185">
    <property type="entry name" value="DIADENYLATE CYCLASE"/>
    <property type="match status" value="1"/>
</dbReference>
<dbReference type="SUPFAM" id="SSF143597">
    <property type="entry name" value="YojJ-like"/>
    <property type="match status" value="1"/>
</dbReference>
<protein>
    <recommendedName>
        <fullName evidence="10">DAC domain-containing protein</fullName>
    </recommendedName>
</protein>
<dbReference type="eggNOG" id="COG1624">
    <property type="taxonomic scope" value="Bacteria"/>
</dbReference>
<evidence type="ECO:0000256" key="4">
    <source>
        <dbReference type="ARBA" id="ARBA00022741"/>
    </source>
</evidence>
<comment type="catalytic activity">
    <reaction evidence="1">
        <text>2 ATP = 3',3'-c-di-AMP + 2 diphosphate</text>
        <dbReference type="Rhea" id="RHEA:35655"/>
        <dbReference type="ChEBI" id="CHEBI:30616"/>
        <dbReference type="ChEBI" id="CHEBI:33019"/>
        <dbReference type="ChEBI" id="CHEBI:71500"/>
        <dbReference type="EC" id="2.7.7.85"/>
    </reaction>
</comment>
<evidence type="ECO:0000259" key="7">
    <source>
        <dbReference type="PROSITE" id="PS51794"/>
    </source>
</evidence>
<evidence type="ECO:0000256" key="2">
    <source>
        <dbReference type="ARBA" id="ARBA00022679"/>
    </source>
</evidence>
<dbReference type="GO" id="GO:0106408">
    <property type="term" value="F:diadenylate cyclase activity"/>
    <property type="evidence" value="ECO:0007669"/>
    <property type="project" value="UniProtKB-EC"/>
</dbReference>
<evidence type="ECO:0000313" key="8">
    <source>
        <dbReference type="EMBL" id="ADK80449.1"/>
    </source>
</evidence>
<dbReference type="InterPro" id="IPR036888">
    <property type="entry name" value="DNA_integrity_DisA_N_sf"/>
</dbReference>
<dbReference type="KEGG" id="ssm:Spirs_1322"/>
<keyword evidence="5" id="KW-0067">ATP-binding</keyword>
<dbReference type="Pfam" id="PF00359">
    <property type="entry name" value="PTS_EIIA_2"/>
    <property type="match status" value="1"/>
</dbReference>
<dbReference type="PANTHER" id="PTHR34185:SF1">
    <property type="entry name" value="DIADENYLATE CYCLASE"/>
    <property type="match status" value="1"/>
</dbReference>
<organism evidence="8 9">
    <name type="scientific">Sediminispirochaeta smaragdinae (strain DSM 11293 / JCM 15392 / SEBR 4228)</name>
    <name type="common">Spirochaeta smaragdinae</name>
    <dbReference type="NCBI Taxonomy" id="573413"/>
    <lineage>
        <taxon>Bacteria</taxon>
        <taxon>Pseudomonadati</taxon>
        <taxon>Spirochaetota</taxon>
        <taxon>Spirochaetia</taxon>
        <taxon>Spirochaetales</taxon>
        <taxon>Spirochaetaceae</taxon>
        <taxon>Sediminispirochaeta</taxon>
    </lineage>
</organism>
<dbReference type="Gene3D" id="3.40.930.10">
    <property type="entry name" value="Mannitol-specific EII, Chain A"/>
    <property type="match status" value="1"/>
</dbReference>
<evidence type="ECO:0000313" key="9">
    <source>
        <dbReference type="Proteomes" id="UP000002318"/>
    </source>
</evidence>
<dbReference type="InterPro" id="IPR016152">
    <property type="entry name" value="PTrfase/Anion_transptr"/>
</dbReference>